<proteinExistence type="predicted"/>
<dbReference type="CDD" id="cd16787">
    <property type="entry name" value="mRING-HC-C3HC5_CGRF1"/>
    <property type="match status" value="1"/>
</dbReference>
<accession>A0A1Y2E2A0</accession>
<dbReference type="InterPro" id="IPR001841">
    <property type="entry name" value="Znf_RING"/>
</dbReference>
<name>A0A1Y2E2A0_9FUNG</name>
<evidence type="ECO:0000259" key="6">
    <source>
        <dbReference type="PROSITE" id="PS50089"/>
    </source>
</evidence>
<dbReference type="InterPro" id="IPR051652">
    <property type="entry name" value="MDM2_MDM4_MUL1"/>
</dbReference>
<dbReference type="GO" id="GO:0004842">
    <property type="term" value="F:ubiquitin-protein transferase activity"/>
    <property type="evidence" value="ECO:0007669"/>
    <property type="project" value="TreeGrafter"/>
</dbReference>
<dbReference type="Gene3D" id="3.30.40.10">
    <property type="entry name" value="Zinc/RING finger domain, C3HC4 (zinc finger)"/>
    <property type="match status" value="1"/>
</dbReference>
<keyword evidence="1" id="KW-0479">Metal-binding</keyword>
<dbReference type="GO" id="GO:0008270">
    <property type="term" value="F:zinc ion binding"/>
    <property type="evidence" value="ECO:0007669"/>
    <property type="project" value="UniProtKB-KW"/>
</dbReference>
<dbReference type="PANTHER" id="PTHR12183:SF32">
    <property type="entry name" value="MITOCHONDRIAL E3 UBIQUITIN PROTEIN LIGASE 1"/>
    <property type="match status" value="1"/>
</dbReference>
<dbReference type="Proteomes" id="UP000193920">
    <property type="component" value="Unassembled WGS sequence"/>
</dbReference>
<feature type="compositionally biased region" description="Polar residues" evidence="5">
    <location>
        <begin position="442"/>
        <end position="456"/>
    </location>
</feature>
<evidence type="ECO:0000256" key="1">
    <source>
        <dbReference type="ARBA" id="ARBA00022723"/>
    </source>
</evidence>
<keyword evidence="3" id="KW-0862">Zinc</keyword>
<dbReference type="SUPFAM" id="SSF57850">
    <property type="entry name" value="RING/U-box"/>
    <property type="match status" value="1"/>
</dbReference>
<feature type="compositionally biased region" description="Low complexity" evidence="5">
    <location>
        <begin position="406"/>
        <end position="441"/>
    </location>
</feature>
<dbReference type="OrthoDB" id="1711136at2759"/>
<organism evidence="7 8">
    <name type="scientific">Neocallimastix californiae</name>
    <dbReference type="NCBI Taxonomy" id="1754190"/>
    <lineage>
        <taxon>Eukaryota</taxon>
        <taxon>Fungi</taxon>
        <taxon>Fungi incertae sedis</taxon>
        <taxon>Chytridiomycota</taxon>
        <taxon>Chytridiomycota incertae sedis</taxon>
        <taxon>Neocallimastigomycetes</taxon>
        <taxon>Neocallimastigales</taxon>
        <taxon>Neocallimastigaceae</taxon>
        <taxon>Neocallimastix</taxon>
    </lineage>
</organism>
<dbReference type="PANTHER" id="PTHR12183">
    <property type="entry name" value="MITOCHONDRIAL UBIQUITIN LIGASE ACTIVATOR OF NFKB 1"/>
    <property type="match status" value="1"/>
</dbReference>
<evidence type="ECO:0000256" key="2">
    <source>
        <dbReference type="ARBA" id="ARBA00022771"/>
    </source>
</evidence>
<evidence type="ECO:0000256" key="5">
    <source>
        <dbReference type="SAM" id="MobiDB-lite"/>
    </source>
</evidence>
<evidence type="ECO:0000256" key="4">
    <source>
        <dbReference type="PROSITE-ProRule" id="PRU00175"/>
    </source>
</evidence>
<dbReference type="InterPro" id="IPR013083">
    <property type="entry name" value="Znf_RING/FYVE/PHD"/>
</dbReference>
<evidence type="ECO:0000313" key="8">
    <source>
        <dbReference type="Proteomes" id="UP000193920"/>
    </source>
</evidence>
<feature type="region of interest" description="Disordered" evidence="5">
    <location>
        <begin position="406"/>
        <end position="487"/>
    </location>
</feature>
<feature type="domain" description="RING-type" evidence="6">
    <location>
        <begin position="493"/>
        <end position="528"/>
    </location>
</feature>
<gene>
    <name evidence="7" type="ORF">LY90DRAFT_667948</name>
</gene>
<dbReference type="EMBL" id="MCOG01000051">
    <property type="protein sequence ID" value="ORY65681.1"/>
    <property type="molecule type" value="Genomic_DNA"/>
</dbReference>
<reference evidence="7 8" key="1">
    <citation type="submission" date="2016-08" db="EMBL/GenBank/DDBJ databases">
        <title>A Parts List for Fungal Cellulosomes Revealed by Comparative Genomics.</title>
        <authorList>
            <consortium name="DOE Joint Genome Institute"/>
            <person name="Haitjema C.H."/>
            <person name="Gilmore S.P."/>
            <person name="Henske J.K."/>
            <person name="Solomon K.V."/>
            <person name="De Groot R."/>
            <person name="Kuo A."/>
            <person name="Mondo S.J."/>
            <person name="Salamov A.A."/>
            <person name="Labutti K."/>
            <person name="Zhao Z."/>
            <person name="Chiniquy J."/>
            <person name="Barry K."/>
            <person name="Brewer H.M."/>
            <person name="Purvine S.O."/>
            <person name="Wright A.T."/>
            <person name="Boxma B."/>
            <person name="Van Alen T."/>
            <person name="Hackstein J.H."/>
            <person name="Baker S.E."/>
            <person name="Grigoriev I.V."/>
            <person name="O'Malley M.A."/>
        </authorList>
    </citation>
    <scope>NUCLEOTIDE SEQUENCE [LARGE SCALE GENOMIC DNA]</scope>
    <source>
        <strain evidence="7 8">G1</strain>
    </source>
</reference>
<dbReference type="Pfam" id="PF13920">
    <property type="entry name" value="zf-C3HC4_3"/>
    <property type="match status" value="1"/>
</dbReference>
<evidence type="ECO:0000313" key="7">
    <source>
        <dbReference type="EMBL" id="ORY65681.1"/>
    </source>
</evidence>
<keyword evidence="8" id="KW-1185">Reference proteome</keyword>
<sequence length="539" mass="60732">MDLILSAAFSSITLTLYLFKKKDLNELKNTKPFPVVKSKDLENTEASFDKNITYYLEGLVSPIKDTEFLTCTHSKKKAVILKNIVKRHSVKWSNFWKDWIPEVEIISINGESVPFNVVKNRQPQITIPKLSIQDIMLVDLPVLSDQYINQNKKSIVKSIMDYVNGERFSGIQNMEKGFAIGEPITVIGKFKPPETIASTTTDVASSSVNTVKPSLEPDDLIVQSTHLPIFMPNLNDEEAYCILSSKTFKEIIEEEGKEVNKWKWVFIGSTAIIGGVVAFRIWRSYRRKRRAEELAEAQAHPLNEMERLQAAAYVEPPRNPSFFDMLRDIVNWLLYEDIEIDFNIDSIAHPFEPPSQPHYIPITEYIPDPVVDEPLIPSTASESRINNTNNNNNINTNTNTINNNTINNTNNNTNTNTNTNINTNININTNTNSNVNTTNTNLNQPSSATSEMPFNDTSSTSASVSASASASSTTQPNKMVPASSSSSSDESLCVVCLTEKREYAFLPCRHLCVCHHCLHYLEKCPLCRTPIQKYMKIFS</sequence>
<comment type="caution">
    <text evidence="7">The sequence shown here is derived from an EMBL/GenBank/DDBJ whole genome shotgun (WGS) entry which is preliminary data.</text>
</comment>
<keyword evidence="2 4" id="KW-0863">Zinc-finger</keyword>
<dbReference type="GO" id="GO:0016567">
    <property type="term" value="P:protein ubiquitination"/>
    <property type="evidence" value="ECO:0007669"/>
    <property type="project" value="TreeGrafter"/>
</dbReference>
<dbReference type="PROSITE" id="PS50089">
    <property type="entry name" value="ZF_RING_2"/>
    <property type="match status" value="1"/>
</dbReference>
<feature type="compositionally biased region" description="Low complexity" evidence="5">
    <location>
        <begin position="457"/>
        <end position="474"/>
    </location>
</feature>
<dbReference type="AlphaFoldDB" id="A0A1Y2E2A0"/>
<protein>
    <recommendedName>
        <fullName evidence="6">RING-type domain-containing protein</fullName>
    </recommendedName>
</protein>
<evidence type="ECO:0000256" key="3">
    <source>
        <dbReference type="ARBA" id="ARBA00022833"/>
    </source>
</evidence>